<keyword evidence="2" id="KW-1185">Reference proteome</keyword>
<dbReference type="Proteomes" id="UP000016160">
    <property type="component" value="Chromosome"/>
</dbReference>
<evidence type="ECO:0000313" key="1">
    <source>
        <dbReference type="EMBL" id="CDF79325.1"/>
    </source>
</evidence>
<name>T2KKR5_FORAG</name>
<organism evidence="1 2">
    <name type="scientific">Formosa agariphila (strain DSM 15362 / KCTC 12365 / LMG 23005 / KMM 3901 / M-2Alg 35-1)</name>
    <dbReference type="NCBI Taxonomy" id="1347342"/>
    <lineage>
        <taxon>Bacteria</taxon>
        <taxon>Pseudomonadati</taxon>
        <taxon>Bacteroidota</taxon>
        <taxon>Flavobacteriia</taxon>
        <taxon>Flavobacteriales</taxon>
        <taxon>Flavobacteriaceae</taxon>
        <taxon>Formosa</taxon>
    </lineage>
</organism>
<protein>
    <submittedName>
        <fullName evidence="1">Uncharacterized protein</fullName>
    </submittedName>
</protein>
<evidence type="ECO:0000313" key="2">
    <source>
        <dbReference type="Proteomes" id="UP000016160"/>
    </source>
</evidence>
<dbReference type="EMBL" id="HG315671">
    <property type="protein sequence ID" value="CDF79325.1"/>
    <property type="molecule type" value="Genomic_DNA"/>
</dbReference>
<reference evidence="1 2" key="1">
    <citation type="journal article" date="2013" name="Appl. Environ. Microbiol.">
        <title>The genome of the alga-associated marine flavobacterium Formosa agariphila KMM 3901T reveals a broad potential for degradation of algal polysaccharides.</title>
        <authorList>
            <person name="Mann A.J."/>
            <person name="Hahnke R.L."/>
            <person name="Huang S."/>
            <person name="Werner J."/>
            <person name="Xing P."/>
            <person name="Barbeyron T."/>
            <person name="Huettel B."/>
            <person name="Stueber K."/>
            <person name="Reinhardt R."/>
            <person name="Harder J."/>
            <person name="Gloeckner F.O."/>
            <person name="Amann R.I."/>
            <person name="Teeling H."/>
        </authorList>
    </citation>
    <scope>NUCLEOTIDE SEQUENCE [LARGE SCALE GENOMIC DNA]</scope>
    <source>
        <strain evidence="2">DSM 15362 / KCTC 12365 / LMG 23005 / KMM 3901</strain>
    </source>
</reference>
<sequence>MGVDILKFEGIKVTVLNQCHKINDSFFALNFYLTVSILYLLK</sequence>
<accession>T2KKR5</accession>
<dbReference type="AlphaFoldDB" id="T2KKR5"/>
<dbReference type="HOGENOM" id="CLU_3251901_0_0_10"/>
<gene>
    <name evidence="1" type="ORF">BN863_16130</name>
</gene>
<proteinExistence type="predicted"/>